<evidence type="ECO:0000313" key="2">
    <source>
        <dbReference type="Proteomes" id="UP000001692"/>
    </source>
</evidence>
<dbReference type="EMBL" id="CU633749">
    <property type="protein sequence ID" value="CAQ70604.1"/>
    <property type="molecule type" value="Genomic_DNA"/>
</dbReference>
<reference evidence="1 2" key="1">
    <citation type="journal article" date="2008" name="Genome Res.">
        <title>Genome sequence of the beta-rhizobium Cupriavidus taiwanensis and comparative genomics of rhizobia.</title>
        <authorList>
            <person name="Amadou C."/>
            <person name="Pascal G."/>
            <person name="Mangenot S."/>
            <person name="Glew M."/>
            <person name="Bontemps C."/>
            <person name="Capela D."/>
            <person name="Carrere S."/>
            <person name="Cruveiller S."/>
            <person name="Dossat C."/>
            <person name="Lajus A."/>
            <person name="Marchetti M."/>
            <person name="Poinsot V."/>
            <person name="Rouy Z."/>
            <person name="Servin B."/>
            <person name="Saad M."/>
            <person name="Schenowitz C."/>
            <person name="Barbe V."/>
            <person name="Batut J."/>
            <person name="Medigue C."/>
            <person name="Masson-Boivin C."/>
        </authorList>
    </citation>
    <scope>NUCLEOTIDE SEQUENCE [LARGE SCALE GENOMIC DNA]</scope>
    <source>
        <strain evidence="2">DSM 17343 / BCRC 17206 / CCUG 44338 / CIP 107171 / LMG 19424 / R1</strain>
    </source>
</reference>
<evidence type="ECO:0000313" key="1">
    <source>
        <dbReference type="EMBL" id="CAQ70604.1"/>
    </source>
</evidence>
<gene>
    <name evidence="1" type="ordered locus">RALTA_A2671</name>
</gene>
<dbReference type="HOGENOM" id="CLU_2733263_0_0_4"/>
<sequence length="71" mass="7898">MREWAGDVTMVCALVGVVGASYEGKFEKPPRQYRDAARDCLFSAQRRATAIAGFPCPGQRLRLTFAAFTQR</sequence>
<keyword evidence="2" id="KW-1185">Reference proteome</keyword>
<dbReference type="Proteomes" id="UP000001692">
    <property type="component" value="Chromosome 1"/>
</dbReference>
<dbReference type="KEGG" id="cti:RALTA_A2671"/>
<dbReference type="AlphaFoldDB" id="B3R6M6"/>
<name>B3R6M6_CUPTR</name>
<proteinExistence type="predicted"/>
<accession>B3R6M6</accession>
<protein>
    <submittedName>
        <fullName evidence="1">Uncharacterized protein</fullName>
    </submittedName>
</protein>
<organism evidence="1 2">
    <name type="scientific">Cupriavidus taiwanensis (strain DSM 17343 / BCRC 17206 / CCUG 44338 / CIP 107171 / LMG 19424 / R1)</name>
    <name type="common">Ralstonia taiwanensis (strain LMG 19424)</name>
    <dbReference type="NCBI Taxonomy" id="977880"/>
    <lineage>
        <taxon>Bacteria</taxon>
        <taxon>Pseudomonadati</taxon>
        <taxon>Pseudomonadota</taxon>
        <taxon>Betaproteobacteria</taxon>
        <taxon>Burkholderiales</taxon>
        <taxon>Burkholderiaceae</taxon>
        <taxon>Cupriavidus</taxon>
    </lineage>
</organism>